<dbReference type="Gene3D" id="1.10.150.240">
    <property type="entry name" value="Putative phosphatase, domain 2"/>
    <property type="match status" value="1"/>
</dbReference>
<dbReference type="InterPro" id="IPR052550">
    <property type="entry name" value="Pyrimidine_5'-ntase_YjjG"/>
</dbReference>
<dbReference type="NCBIfam" id="TIGR02254">
    <property type="entry name" value="YjjG_YfnB"/>
    <property type="match status" value="1"/>
</dbReference>
<name>A0A4P6ZVA4_9BACL</name>
<dbReference type="InterPro" id="IPR036412">
    <property type="entry name" value="HAD-like_sf"/>
</dbReference>
<dbReference type="GO" id="GO:0008253">
    <property type="term" value="F:5'-nucleotidase activity"/>
    <property type="evidence" value="ECO:0007669"/>
    <property type="project" value="InterPro"/>
</dbReference>
<dbReference type="NCBIfam" id="NF006976">
    <property type="entry name" value="PRK09449.1"/>
    <property type="match status" value="1"/>
</dbReference>
<dbReference type="RefSeq" id="WP_134209007.1">
    <property type="nucleotide sequence ID" value="NZ_CP038015.1"/>
</dbReference>
<dbReference type="OrthoDB" id="9802350at2"/>
<evidence type="ECO:0000313" key="2">
    <source>
        <dbReference type="Proteomes" id="UP000294292"/>
    </source>
</evidence>
<dbReference type="Pfam" id="PF00702">
    <property type="entry name" value="Hydrolase"/>
    <property type="match status" value="1"/>
</dbReference>
<dbReference type="SFLD" id="SFLDG01135">
    <property type="entry name" value="C1.5.6:_HAD__Beta-PGM__Phospha"/>
    <property type="match status" value="1"/>
</dbReference>
<dbReference type="InterPro" id="IPR023214">
    <property type="entry name" value="HAD_sf"/>
</dbReference>
<accession>A0A4P6ZVA4</accession>
<dbReference type="NCBIfam" id="TIGR01509">
    <property type="entry name" value="HAD-SF-IA-v3"/>
    <property type="match status" value="1"/>
</dbReference>
<dbReference type="Gene3D" id="3.40.50.1000">
    <property type="entry name" value="HAD superfamily/HAD-like"/>
    <property type="match status" value="1"/>
</dbReference>
<dbReference type="SUPFAM" id="SSF56784">
    <property type="entry name" value="HAD-like"/>
    <property type="match status" value="1"/>
</dbReference>
<sequence length="234" mass="26756">MKYDVLLFDLDDTLFDFSETEKHALDNSFHAFGLPNGLVDYRASYKGISKGLWNDLENGLVTLSELKVERFKRLFLQHQLTVNPEDFGQTYIENLGKEVHVIDGVEDMLKNLSSCRLVILTNGFQKVQHARIALSPLKHTFEAIFTSEESGYQKPQAEIFEYVFNKLHISSKKNVLMIGDSLTSDIQGGNNFGIDTCWFNPRQTENVTAINPTYEIRDFAELEQLVKQNVLVVK</sequence>
<dbReference type="PANTHER" id="PTHR47478:SF1">
    <property type="entry name" value="PYRIMIDINE 5'-NUCLEOTIDASE YJJG"/>
    <property type="match status" value="1"/>
</dbReference>
<dbReference type="Proteomes" id="UP000294292">
    <property type="component" value="Chromosome"/>
</dbReference>
<dbReference type="NCBIfam" id="TIGR01549">
    <property type="entry name" value="HAD-SF-IA-v1"/>
    <property type="match status" value="1"/>
</dbReference>
<dbReference type="InterPro" id="IPR011951">
    <property type="entry name" value="HAD-SF_hydro_IA_YjjG/PynA"/>
</dbReference>
<proteinExistence type="predicted"/>
<evidence type="ECO:0000313" key="1">
    <source>
        <dbReference type="EMBL" id="QBP40271.1"/>
    </source>
</evidence>
<dbReference type="InterPro" id="IPR023198">
    <property type="entry name" value="PGP-like_dom2"/>
</dbReference>
<dbReference type="InterPro" id="IPR006439">
    <property type="entry name" value="HAD-SF_hydro_IA"/>
</dbReference>
<dbReference type="PRINTS" id="PR00413">
    <property type="entry name" value="HADHALOGNASE"/>
</dbReference>
<dbReference type="PANTHER" id="PTHR47478">
    <property type="match status" value="1"/>
</dbReference>
<dbReference type="KEGG" id="panc:E2636_03510"/>
<dbReference type="SFLD" id="SFLDS00003">
    <property type="entry name" value="Haloacid_Dehalogenase"/>
    <property type="match status" value="1"/>
</dbReference>
<keyword evidence="2" id="KW-1185">Reference proteome</keyword>
<dbReference type="EMBL" id="CP038015">
    <property type="protein sequence ID" value="QBP40271.1"/>
    <property type="molecule type" value="Genomic_DNA"/>
</dbReference>
<dbReference type="AlphaFoldDB" id="A0A4P6ZVA4"/>
<dbReference type="SFLD" id="SFLDG01129">
    <property type="entry name" value="C1.5:_HAD__Beta-PGM__Phosphata"/>
    <property type="match status" value="1"/>
</dbReference>
<gene>
    <name evidence="1" type="ORF">E2636_03510</name>
</gene>
<organism evidence="1 2">
    <name type="scientific">Paenisporosarcina antarctica</name>
    <dbReference type="NCBI Taxonomy" id="417367"/>
    <lineage>
        <taxon>Bacteria</taxon>
        <taxon>Bacillati</taxon>
        <taxon>Bacillota</taxon>
        <taxon>Bacilli</taxon>
        <taxon>Bacillales</taxon>
        <taxon>Caryophanaceae</taxon>
        <taxon>Paenisporosarcina</taxon>
    </lineage>
</organism>
<protein>
    <submittedName>
        <fullName evidence="1">Noncanonical pyrimidine nucleotidase, YjjG family</fullName>
    </submittedName>
</protein>
<reference evidence="1 2" key="1">
    <citation type="submission" date="2019-03" db="EMBL/GenBank/DDBJ databases">
        <title>Complete genome sequence of Paenisporosarcina antarctica CGMCC 1.6503T.</title>
        <authorList>
            <person name="Rong J.-C."/>
            <person name="Chi N.-Y."/>
            <person name="Zhang Q.-F."/>
        </authorList>
    </citation>
    <scope>NUCLEOTIDE SEQUENCE [LARGE SCALE GENOMIC DNA]</scope>
    <source>
        <strain evidence="1 2">CGMCC 1.6503</strain>
    </source>
</reference>